<dbReference type="InterPro" id="IPR051015">
    <property type="entry name" value="EvgA-like"/>
</dbReference>
<keyword evidence="1 3" id="KW-0597">Phosphoprotein</keyword>
<protein>
    <submittedName>
        <fullName evidence="6">Response regulator transcription factor</fullName>
    </submittedName>
</protein>
<dbReference type="GO" id="GO:0000160">
    <property type="term" value="P:phosphorelay signal transduction system"/>
    <property type="evidence" value="ECO:0007669"/>
    <property type="project" value="InterPro"/>
</dbReference>
<evidence type="ECO:0000256" key="2">
    <source>
        <dbReference type="ARBA" id="ARBA00023125"/>
    </source>
</evidence>
<dbReference type="GO" id="GO:0003677">
    <property type="term" value="F:DNA binding"/>
    <property type="evidence" value="ECO:0007669"/>
    <property type="project" value="UniProtKB-KW"/>
</dbReference>
<feature type="modified residue" description="4-aspartylphosphate" evidence="3">
    <location>
        <position position="61"/>
    </location>
</feature>
<dbReference type="PROSITE" id="PS50043">
    <property type="entry name" value="HTH_LUXR_2"/>
    <property type="match status" value="1"/>
</dbReference>
<dbReference type="InterPro" id="IPR036388">
    <property type="entry name" value="WH-like_DNA-bd_sf"/>
</dbReference>
<dbReference type="PROSITE" id="PS50110">
    <property type="entry name" value="RESPONSE_REGULATORY"/>
    <property type="match status" value="1"/>
</dbReference>
<dbReference type="PRINTS" id="PR00038">
    <property type="entry name" value="HTHLUXR"/>
</dbReference>
<feature type="domain" description="HTH luxR-type" evidence="4">
    <location>
        <begin position="145"/>
        <end position="210"/>
    </location>
</feature>
<evidence type="ECO:0000313" key="6">
    <source>
        <dbReference type="EMBL" id="NEX45241.1"/>
    </source>
</evidence>
<dbReference type="Proteomes" id="UP000481421">
    <property type="component" value="Unassembled WGS sequence"/>
</dbReference>
<evidence type="ECO:0000256" key="3">
    <source>
        <dbReference type="PROSITE-ProRule" id="PRU00169"/>
    </source>
</evidence>
<dbReference type="CDD" id="cd06170">
    <property type="entry name" value="LuxR_C_like"/>
    <property type="match status" value="1"/>
</dbReference>
<gene>
    <name evidence="6" type="ORF">G3572_03420</name>
</gene>
<dbReference type="SMART" id="SM00448">
    <property type="entry name" value="REC"/>
    <property type="match status" value="1"/>
</dbReference>
<organism evidence="6 7">
    <name type="scientific">Pseudotabrizicola algicola</name>
    <dbReference type="NCBI Taxonomy" id="2709381"/>
    <lineage>
        <taxon>Bacteria</taxon>
        <taxon>Pseudomonadati</taxon>
        <taxon>Pseudomonadota</taxon>
        <taxon>Alphaproteobacteria</taxon>
        <taxon>Rhodobacterales</taxon>
        <taxon>Paracoccaceae</taxon>
        <taxon>Pseudotabrizicola</taxon>
    </lineage>
</organism>
<dbReference type="InterPro" id="IPR001789">
    <property type="entry name" value="Sig_transdc_resp-reg_receiver"/>
</dbReference>
<dbReference type="SUPFAM" id="SSF52172">
    <property type="entry name" value="CheY-like"/>
    <property type="match status" value="1"/>
</dbReference>
<proteinExistence type="predicted"/>
<name>A0A6B3RIJ7_9RHOB</name>
<dbReference type="Gene3D" id="1.10.10.10">
    <property type="entry name" value="Winged helix-like DNA-binding domain superfamily/Winged helix DNA-binding domain"/>
    <property type="match status" value="1"/>
</dbReference>
<dbReference type="CDD" id="cd17535">
    <property type="entry name" value="REC_NarL-like"/>
    <property type="match status" value="1"/>
</dbReference>
<reference evidence="6 7" key="1">
    <citation type="submission" date="2020-02" db="EMBL/GenBank/DDBJ databases">
        <title>Rhodobacter algicola sp. nov., isolated from microalga culture.</title>
        <authorList>
            <person name="Park C.-Y."/>
        </authorList>
    </citation>
    <scope>NUCLEOTIDE SEQUENCE [LARGE SCALE GENOMIC DNA]</scope>
    <source>
        <strain evidence="6 7">ETT8</strain>
    </source>
</reference>
<dbReference type="InterPro" id="IPR011006">
    <property type="entry name" value="CheY-like_superfamily"/>
</dbReference>
<evidence type="ECO:0000256" key="1">
    <source>
        <dbReference type="ARBA" id="ARBA00022553"/>
    </source>
</evidence>
<dbReference type="RefSeq" id="WP_164609251.1">
    <property type="nucleotide sequence ID" value="NZ_JAAIKE010000001.1"/>
</dbReference>
<dbReference type="AlphaFoldDB" id="A0A6B3RIJ7"/>
<dbReference type="InterPro" id="IPR000792">
    <property type="entry name" value="Tscrpt_reg_LuxR_C"/>
</dbReference>
<sequence>MTADISNKLRILVADDHRMILEMFSMYLSNIADMSVTTAETFDEAAQIIQNDGPFDVVLLDLNMPGMNGVTGLRRGIRLNGGKPVAIITGSPTPKMQEEIMNSGAAGIILKTTPARSLANAIRFIQSGEIYMPMELMRAQAEPNRTAKHGQLSEKEAQVLNFLAEGKPNKAIANELQLAEPTVKMHVTAICRKLGASNRTQAVIMARDMGIV</sequence>
<dbReference type="PROSITE" id="PS00622">
    <property type="entry name" value="HTH_LUXR_1"/>
    <property type="match status" value="1"/>
</dbReference>
<evidence type="ECO:0000259" key="4">
    <source>
        <dbReference type="PROSITE" id="PS50043"/>
    </source>
</evidence>
<dbReference type="Pfam" id="PF00072">
    <property type="entry name" value="Response_reg"/>
    <property type="match status" value="1"/>
</dbReference>
<evidence type="ECO:0000313" key="7">
    <source>
        <dbReference type="Proteomes" id="UP000481421"/>
    </source>
</evidence>
<dbReference type="InterPro" id="IPR016032">
    <property type="entry name" value="Sig_transdc_resp-reg_C-effctor"/>
</dbReference>
<dbReference type="PANTHER" id="PTHR45566:SF2">
    <property type="entry name" value="NARL SUBFAMILY"/>
    <property type="match status" value="1"/>
</dbReference>
<dbReference type="InterPro" id="IPR058245">
    <property type="entry name" value="NreC/VraR/RcsB-like_REC"/>
</dbReference>
<dbReference type="Pfam" id="PF00196">
    <property type="entry name" value="GerE"/>
    <property type="match status" value="1"/>
</dbReference>
<dbReference type="EMBL" id="JAAIKE010000001">
    <property type="protein sequence ID" value="NEX45241.1"/>
    <property type="molecule type" value="Genomic_DNA"/>
</dbReference>
<feature type="domain" description="Response regulatory" evidence="5">
    <location>
        <begin position="10"/>
        <end position="126"/>
    </location>
</feature>
<dbReference type="SMART" id="SM00421">
    <property type="entry name" value="HTH_LUXR"/>
    <property type="match status" value="1"/>
</dbReference>
<evidence type="ECO:0000259" key="5">
    <source>
        <dbReference type="PROSITE" id="PS50110"/>
    </source>
</evidence>
<comment type="caution">
    <text evidence="6">The sequence shown here is derived from an EMBL/GenBank/DDBJ whole genome shotgun (WGS) entry which is preliminary data.</text>
</comment>
<dbReference type="SUPFAM" id="SSF46894">
    <property type="entry name" value="C-terminal effector domain of the bipartite response regulators"/>
    <property type="match status" value="1"/>
</dbReference>
<dbReference type="Gene3D" id="3.40.50.2300">
    <property type="match status" value="1"/>
</dbReference>
<keyword evidence="2" id="KW-0238">DNA-binding</keyword>
<accession>A0A6B3RIJ7</accession>
<dbReference type="GO" id="GO:0006355">
    <property type="term" value="P:regulation of DNA-templated transcription"/>
    <property type="evidence" value="ECO:0007669"/>
    <property type="project" value="InterPro"/>
</dbReference>
<dbReference type="PANTHER" id="PTHR45566">
    <property type="entry name" value="HTH-TYPE TRANSCRIPTIONAL REGULATOR YHJB-RELATED"/>
    <property type="match status" value="1"/>
</dbReference>
<keyword evidence="7" id="KW-1185">Reference proteome</keyword>